<dbReference type="InterPro" id="IPR017907">
    <property type="entry name" value="Znf_RING_CS"/>
</dbReference>
<protein>
    <recommendedName>
        <fullName evidence="6">RING-type domain-containing protein</fullName>
    </recommendedName>
</protein>
<evidence type="ECO:0000256" key="2">
    <source>
        <dbReference type="ARBA" id="ARBA00022771"/>
    </source>
</evidence>
<reference evidence="5" key="1">
    <citation type="submission" date="2011-07" db="EMBL/GenBank/DDBJ databases">
        <authorList>
            <consortium name="Caenorhabditis brenneri Sequencing and Analysis Consortium"/>
            <person name="Wilson R.K."/>
        </authorList>
    </citation>
    <scope>NUCLEOTIDE SEQUENCE [LARGE SCALE GENOMIC DNA]</scope>
    <source>
        <strain evidence="5">PB2801</strain>
    </source>
</reference>
<accession>G0P0E4</accession>
<dbReference type="EMBL" id="GL379998">
    <property type="protein sequence ID" value="EGT41685.1"/>
    <property type="molecule type" value="Genomic_DNA"/>
</dbReference>
<evidence type="ECO:0000313" key="5">
    <source>
        <dbReference type="Proteomes" id="UP000008068"/>
    </source>
</evidence>
<dbReference type="Proteomes" id="UP000008068">
    <property type="component" value="Unassembled WGS sequence"/>
</dbReference>
<organism evidence="5">
    <name type="scientific">Caenorhabditis brenneri</name>
    <name type="common">Nematode worm</name>
    <dbReference type="NCBI Taxonomy" id="135651"/>
    <lineage>
        <taxon>Eukaryota</taxon>
        <taxon>Metazoa</taxon>
        <taxon>Ecdysozoa</taxon>
        <taxon>Nematoda</taxon>
        <taxon>Chromadorea</taxon>
        <taxon>Rhabditida</taxon>
        <taxon>Rhabditina</taxon>
        <taxon>Rhabditomorpha</taxon>
        <taxon>Rhabditoidea</taxon>
        <taxon>Rhabditidae</taxon>
        <taxon>Peloderinae</taxon>
        <taxon>Caenorhabditis</taxon>
    </lineage>
</organism>
<name>G0P0E4_CAEBE</name>
<evidence type="ECO:0000313" key="4">
    <source>
        <dbReference type="EMBL" id="EGT41685.1"/>
    </source>
</evidence>
<proteinExistence type="predicted"/>
<keyword evidence="5" id="KW-1185">Reference proteome</keyword>
<sequence>MPAPKRSLSDTARDDIALKRRGRATEVINDDPRDSTSQVAVDDNSIVKLLQECSQKQKSYIVSLDKTLVSWEHRYKRLQLHMEYQLRIGENRDGVNNSIEQQIEWYEKEIGYQNSKEGMLKIIVEEMAEQENTLEKIVKDVVQYKDYKLQNPKEIGERKSNLHGSLSKQFTDAFKLVPLTSRDDSEMESLPKLEKEDLNEIEWPEMNLDWTKYSIYWNREFYEAAECRKLNEQISILEKKLEKAVSDYCSIQTKKCCIESHDKNHNCHIHNNNIRETERTVLSSCGHTVCATCMEHLKATVFPYQWTCHECQAPSDKIVTNWALMKLIKEIPGQPQREVVRVHEAVPIVPAGWRLEQRHHVEPVNQDLQALVDNVGERIRNIIERNEIILRRLQEPNRIFEHPGPVALGALAVAAPAAAPPPLIPLQPAPVLAAQVVEDNDDEPGVILEVAPEAVVAPAPHVLVAPRREQMDVEPAVRPEQIDDQHVVRPEQIEENGDVIEYIVLD</sequence>
<evidence type="ECO:0008006" key="6">
    <source>
        <dbReference type="Google" id="ProtNLM"/>
    </source>
</evidence>
<evidence type="ECO:0000256" key="3">
    <source>
        <dbReference type="ARBA" id="ARBA00022833"/>
    </source>
</evidence>
<gene>
    <name evidence="4" type="ORF">CAEBREN_23517</name>
</gene>
<keyword evidence="3" id="KW-0862">Zinc</keyword>
<dbReference type="InParanoid" id="G0P0E4"/>
<dbReference type="HOGENOM" id="CLU_042959_0_0_1"/>
<dbReference type="GO" id="GO:0008270">
    <property type="term" value="F:zinc ion binding"/>
    <property type="evidence" value="ECO:0007669"/>
    <property type="project" value="UniProtKB-KW"/>
</dbReference>
<evidence type="ECO:0000256" key="1">
    <source>
        <dbReference type="ARBA" id="ARBA00022723"/>
    </source>
</evidence>
<dbReference type="PROSITE" id="PS00518">
    <property type="entry name" value="ZF_RING_1"/>
    <property type="match status" value="1"/>
</dbReference>
<dbReference type="AlphaFoldDB" id="G0P0E4"/>
<keyword evidence="2" id="KW-0863">Zinc-finger</keyword>
<keyword evidence="1" id="KW-0479">Metal-binding</keyword>